<sequence>MGRPKPLLTYRGVPLIERLAAAQRPLWLAAAGQRFPNIPQAHYLPDALPERQGALSAILPALDRAAAQGYSGVYVLSCDTLLLPEQVADCLQQARGSAAWCDGVAALQDGERTYPLLAHWSAALAEPLRQYLASGQRRVTAWLETVPFAAAPLPAEWRPLCNFNTPQEFEQAVAQAEWLSAQG</sequence>
<dbReference type="InterPro" id="IPR025877">
    <property type="entry name" value="MobA-like_NTP_Trfase"/>
</dbReference>
<keyword evidence="5" id="KW-1185">Reference proteome</keyword>
<comment type="caution">
    <text evidence="4">The sequence shown here is derived from an EMBL/GenBank/DDBJ whole genome shotgun (WGS) entry which is preliminary data.</text>
</comment>
<dbReference type="InterPro" id="IPR029044">
    <property type="entry name" value="Nucleotide-diphossugar_trans"/>
</dbReference>
<evidence type="ECO:0000313" key="4">
    <source>
        <dbReference type="EMBL" id="OAM30905.1"/>
    </source>
</evidence>
<evidence type="ECO:0000259" key="3">
    <source>
        <dbReference type="Pfam" id="PF12804"/>
    </source>
</evidence>
<dbReference type="SUPFAM" id="SSF53448">
    <property type="entry name" value="Nucleotide-diphospho-sugar transferases"/>
    <property type="match status" value="1"/>
</dbReference>
<evidence type="ECO:0000256" key="1">
    <source>
        <dbReference type="ARBA" id="ARBA00022679"/>
    </source>
</evidence>
<dbReference type="AlphaFoldDB" id="A0A1A9S300"/>
<proteinExistence type="predicted"/>
<feature type="domain" description="MobA-like NTP transferase" evidence="3">
    <location>
        <begin position="1"/>
        <end position="144"/>
    </location>
</feature>
<gene>
    <name evidence="4" type="ORF">A7P95_02200</name>
</gene>
<accession>A0A1A9S300</accession>
<dbReference type="STRING" id="1795827.A7P95_02200"/>
<dbReference type="PANTHER" id="PTHR19136">
    <property type="entry name" value="MOLYBDENUM COFACTOR GUANYLYLTRANSFERASE"/>
    <property type="match status" value="1"/>
</dbReference>
<protein>
    <submittedName>
        <fullName evidence="4">Molybdopterin-guanine dinucleotide biosynthesis protein A</fullName>
    </submittedName>
</protein>
<keyword evidence="2" id="KW-0460">Magnesium</keyword>
<keyword evidence="1" id="KW-0808">Transferase</keyword>
<dbReference type="Proteomes" id="UP000077885">
    <property type="component" value="Unassembled WGS sequence"/>
</dbReference>
<evidence type="ECO:0000313" key="5">
    <source>
        <dbReference type="Proteomes" id="UP000077885"/>
    </source>
</evidence>
<dbReference type="GO" id="GO:0016779">
    <property type="term" value="F:nucleotidyltransferase activity"/>
    <property type="evidence" value="ECO:0007669"/>
    <property type="project" value="UniProtKB-ARBA"/>
</dbReference>
<reference evidence="5" key="1">
    <citation type="submission" date="2016-05" db="EMBL/GenBank/DDBJ databases">
        <title>Draft genome of Corynebacterium afermentans subsp. afermentans LCDC 88199T.</title>
        <authorList>
            <person name="Bernier A.-M."/>
            <person name="Bernard K."/>
        </authorList>
    </citation>
    <scope>NUCLEOTIDE SEQUENCE [LARGE SCALE GENOMIC DNA]</scope>
    <source>
        <strain evidence="5">NML02-A-017</strain>
    </source>
</reference>
<dbReference type="GO" id="GO:1902758">
    <property type="term" value="P:bis(molybdopterin guanine dinucleotide)molybdenum biosynthetic process"/>
    <property type="evidence" value="ECO:0007669"/>
    <property type="project" value="TreeGrafter"/>
</dbReference>
<dbReference type="EMBL" id="LXSL01000012">
    <property type="protein sequence ID" value="OAM30905.1"/>
    <property type="molecule type" value="Genomic_DNA"/>
</dbReference>
<name>A0A1A9S300_9NEIS</name>
<dbReference type="Pfam" id="PF12804">
    <property type="entry name" value="NTP_transf_3"/>
    <property type="match status" value="1"/>
</dbReference>
<evidence type="ECO:0000256" key="2">
    <source>
        <dbReference type="ARBA" id="ARBA00022842"/>
    </source>
</evidence>
<dbReference type="PANTHER" id="PTHR19136:SF81">
    <property type="entry name" value="MOLYBDENUM COFACTOR GUANYLYLTRANSFERASE"/>
    <property type="match status" value="1"/>
</dbReference>
<dbReference type="Gene3D" id="3.90.550.10">
    <property type="entry name" value="Spore Coat Polysaccharide Biosynthesis Protein SpsA, Chain A"/>
    <property type="match status" value="1"/>
</dbReference>
<organism evidence="4 5">
    <name type="scientific">Eikenella longinqua</name>
    <dbReference type="NCBI Taxonomy" id="1795827"/>
    <lineage>
        <taxon>Bacteria</taxon>
        <taxon>Pseudomonadati</taxon>
        <taxon>Pseudomonadota</taxon>
        <taxon>Betaproteobacteria</taxon>
        <taxon>Neisseriales</taxon>
        <taxon>Neisseriaceae</taxon>
        <taxon>Eikenella</taxon>
    </lineage>
</organism>